<dbReference type="InterPro" id="IPR027417">
    <property type="entry name" value="P-loop_NTPase"/>
</dbReference>
<dbReference type="GO" id="GO:0003924">
    <property type="term" value="F:GTPase activity"/>
    <property type="evidence" value="ECO:0000318"/>
    <property type="project" value="GO_Central"/>
</dbReference>
<accession>A0A2A6C3I0</accession>
<evidence type="ECO:0000256" key="3">
    <source>
        <dbReference type="ARBA" id="ARBA00023224"/>
    </source>
</evidence>
<dbReference type="SMART" id="SM00275">
    <property type="entry name" value="G_alpha"/>
    <property type="match status" value="1"/>
</dbReference>
<keyword evidence="5" id="KW-0460">Magnesium</keyword>
<dbReference type="GO" id="GO:0046872">
    <property type="term" value="F:metal ion binding"/>
    <property type="evidence" value="ECO:0007669"/>
    <property type="project" value="UniProtKB-KW"/>
</dbReference>
<dbReference type="GO" id="GO:0031683">
    <property type="term" value="F:G-protein beta/gamma-subunit complex binding"/>
    <property type="evidence" value="ECO:0000318"/>
    <property type="project" value="GO_Central"/>
</dbReference>
<dbReference type="OrthoDB" id="5817230at2759"/>
<evidence type="ECO:0000256" key="2">
    <source>
        <dbReference type="ARBA" id="ARBA00023134"/>
    </source>
</evidence>
<feature type="binding site" evidence="5">
    <location>
        <position position="36"/>
    </location>
    <ligand>
        <name>Mg(2+)</name>
        <dbReference type="ChEBI" id="CHEBI:18420"/>
    </ligand>
</feature>
<dbReference type="InterPro" id="IPR001019">
    <property type="entry name" value="Gprotein_alpha_su"/>
</dbReference>
<dbReference type="GO" id="GO:0007188">
    <property type="term" value="P:adenylate cyclase-modulating G protein-coupled receptor signaling pathway"/>
    <property type="evidence" value="ECO:0000318"/>
    <property type="project" value="GO_Central"/>
</dbReference>
<dbReference type="Pfam" id="PF00503">
    <property type="entry name" value="G-alpha"/>
    <property type="match status" value="1"/>
</dbReference>
<organism evidence="6 7">
    <name type="scientific">Pristionchus pacificus</name>
    <name type="common">Parasitic nematode worm</name>
    <dbReference type="NCBI Taxonomy" id="54126"/>
    <lineage>
        <taxon>Eukaryota</taxon>
        <taxon>Metazoa</taxon>
        <taxon>Ecdysozoa</taxon>
        <taxon>Nematoda</taxon>
        <taxon>Chromadorea</taxon>
        <taxon>Rhabditida</taxon>
        <taxon>Rhabditina</taxon>
        <taxon>Diplogasteromorpha</taxon>
        <taxon>Diplogasteroidea</taxon>
        <taxon>Neodiplogasteridae</taxon>
        <taxon>Pristionchus</taxon>
    </lineage>
</organism>
<dbReference type="GO" id="GO:0005525">
    <property type="term" value="F:GTP binding"/>
    <property type="evidence" value="ECO:0007669"/>
    <property type="project" value="UniProtKB-KW"/>
</dbReference>
<feature type="binding site" evidence="5">
    <location>
        <position position="165"/>
    </location>
    <ligand>
        <name>Mg(2+)</name>
        <dbReference type="ChEBI" id="CHEBI:18420"/>
    </ligand>
</feature>
<dbReference type="PRINTS" id="PR00318">
    <property type="entry name" value="GPROTEINA"/>
</dbReference>
<keyword evidence="3" id="KW-0807">Transducer</keyword>
<evidence type="ECO:0000313" key="7">
    <source>
        <dbReference type="Proteomes" id="UP000005239"/>
    </source>
</evidence>
<dbReference type="PROSITE" id="PS51882">
    <property type="entry name" value="G_ALPHA"/>
    <property type="match status" value="1"/>
</dbReference>
<dbReference type="InterPro" id="IPR011025">
    <property type="entry name" value="GproteinA_insert"/>
</dbReference>
<dbReference type="SUPFAM" id="SSF52540">
    <property type="entry name" value="P-loop containing nucleoside triphosphate hydrolases"/>
    <property type="match status" value="1"/>
</dbReference>
<dbReference type="PANTHER" id="PTHR10218:SF116">
    <property type="entry name" value="G PROTEIN, ALPHA SUBUNIT"/>
    <property type="match status" value="1"/>
</dbReference>
<dbReference type="GO" id="GO:0005737">
    <property type="term" value="C:cytoplasm"/>
    <property type="evidence" value="ECO:0000318"/>
    <property type="project" value="GO_Central"/>
</dbReference>
<dbReference type="PANTHER" id="PTHR10218">
    <property type="entry name" value="GTP-BINDING PROTEIN ALPHA SUBUNIT"/>
    <property type="match status" value="1"/>
</dbReference>
<proteinExistence type="predicted"/>
<keyword evidence="2 4" id="KW-0342">GTP-binding</keyword>
<keyword evidence="7" id="KW-1185">Reference proteome</keyword>
<gene>
    <name evidence="6" type="primary">WBGene00091722</name>
</gene>
<keyword evidence="5" id="KW-0479">Metal-binding</keyword>
<dbReference type="GO" id="GO:0005834">
    <property type="term" value="C:heterotrimeric G-protein complex"/>
    <property type="evidence" value="ECO:0000318"/>
    <property type="project" value="GO_Central"/>
</dbReference>
<sequence>MGLSNSSNRLRTALRGERTYEKRKILVLGCMGSGKTTLCRMLAKSANAQLCPARFYKHTIENNLLEICKEIYRIACAHNIIGSQQFEGDMTILMNFRHKEDLHKNAVEAMKRIIKSNLYSEIVKDKKRILDLPYNAPYFMTNYERILDSRFYPTDADLTIIYSQTVGVNFQSIDVGVVRYELYELPGHHIFRRYWTEFYPNTNVIIFLIDLSDLCRAAMYDGGHLQDKVRKILLAVTMSKLLHNTSFILLFNKRDLLEEIGAGFSFAGLGAGMKSWESAEKYYMEQCQSAVPPTNEVYQHIMSLTKKPDMNTTLFESLEKIFQSGVRSLDLE</sequence>
<evidence type="ECO:0000256" key="4">
    <source>
        <dbReference type="PIRSR" id="PIRSR601019-1"/>
    </source>
</evidence>
<dbReference type="AlphaFoldDB" id="A0A2A6C3I0"/>
<evidence type="ECO:0000313" key="6">
    <source>
        <dbReference type="EnsemblMetazoa" id="PPA02168.1"/>
    </source>
</evidence>
<dbReference type="SUPFAM" id="SSF47895">
    <property type="entry name" value="Transducin (alpha subunit), insertion domain"/>
    <property type="match status" value="1"/>
</dbReference>
<dbReference type="Gene3D" id="3.40.50.300">
    <property type="entry name" value="P-loop containing nucleotide triphosphate hydrolases"/>
    <property type="match status" value="1"/>
</dbReference>
<dbReference type="EnsemblMetazoa" id="PPA02168.1">
    <property type="protein sequence ID" value="PPA02168.1"/>
    <property type="gene ID" value="WBGene00091722"/>
</dbReference>
<feature type="binding site" evidence="4">
    <location>
        <begin position="252"/>
        <end position="255"/>
    </location>
    <ligand>
        <name>GTP</name>
        <dbReference type="ChEBI" id="CHEBI:37565"/>
    </ligand>
</feature>
<dbReference type="Proteomes" id="UP000005239">
    <property type="component" value="Unassembled WGS sequence"/>
</dbReference>
<reference evidence="7" key="1">
    <citation type="journal article" date="2008" name="Nat. Genet.">
        <title>The Pristionchus pacificus genome provides a unique perspective on nematode lifestyle and parasitism.</title>
        <authorList>
            <person name="Dieterich C."/>
            <person name="Clifton S.W."/>
            <person name="Schuster L.N."/>
            <person name="Chinwalla A."/>
            <person name="Delehaunty K."/>
            <person name="Dinkelacker I."/>
            <person name="Fulton L."/>
            <person name="Fulton R."/>
            <person name="Godfrey J."/>
            <person name="Minx P."/>
            <person name="Mitreva M."/>
            <person name="Roeseler W."/>
            <person name="Tian H."/>
            <person name="Witte H."/>
            <person name="Yang S.P."/>
            <person name="Wilson R.K."/>
            <person name="Sommer R.J."/>
        </authorList>
    </citation>
    <scope>NUCLEOTIDE SEQUENCE [LARGE SCALE GENOMIC DNA]</scope>
    <source>
        <strain evidence="7">PS312</strain>
    </source>
</reference>
<accession>A0A8R1Y4L9</accession>
<dbReference type="Gene3D" id="1.10.400.10">
    <property type="entry name" value="GI Alpha 1, domain 2-like"/>
    <property type="match status" value="1"/>
</dbReference>
<protein>
    <submittedName>
        <fullName evidence="6">Gpa-18 protein</fullName>
    </submittedName>
</protein>
<dbReference type="GO" id="GO:0001664">
    <property type="term" value="F:G protein-coupled receptor binding"/>
    <property type="evidence" value="ECO:0000318"/>
    <property type="project" value="GO_Central"/>
</dbReference>
<evidence type="ECO:0000256" key="1">
    <source>
        <dbReference type="ARBA" id="ARBA00022741"/>
    </source>
</evidence>
<name>A0A2A6C3I0_PRIPA</name>
<reference evidence="6" key="2">
    <citation type="submission" date="2022-06" db="UniProtKB">
        <authorList>
            <consortium name="EnsemblMetazoa"/>
        </authorList>
    </citation>
    <scope>IDENTIFICATION</scope>
    <source>
        <strain evidence="6">PS312</strain>
    </source>
</reference>
<keyword evidence="1 4" id="KW-0547">Nucleotide-binding</keyword>
<evidence type="ECO:0000256" key="5">
    <source>
        <dbReference type="PIRSR" id="PIRSR601019-2"/>
    </source>
</evidence>